<dbReference type="InterPro" id="IPR002219">
    <property type="entry name" value="PKC_DAG/PE"/>
</dbReference>
<dbReference type="PROSITE" id="PS51456">
    <property type="entry name" value="MYOSIN_MOTOR"/>
    <property type="match status" value="1"/>
</dbReference>
<accession>A0A8C5D7R8</accession>
<evidence type="ECO:0000259" key="26">
    <source>
        <dbReference type="PROSITE" id="PS50200"/>
    </source>
</evidence>
<dbReference type="GO" id="GO:0044295">
    <property type="term" value="C:axonal growth cone"/>
    <property type="evidence" value="ECO:0007669"/>
    <property type="project" value="TreeGrafter"/>
</dbReference>
<keyword evidence="8" id="KW-0479">Metal-binding</keyword>
<dbReference type="InterPro" id="IPR008936">
    <property type="entry name" value="Rho_GTPase_activation_prot"/>
</dbReference>
<feature type="compositionally biased region" description="Basic residues" evidence="24">
    <location>
        <begin position="1458"/>
        <end position="1467"/>
    </location>
</feature>
<feature type="compositionally biased region" description="Basic and acidic residues" evidence="24">
    <location>
        <begin position="1253"/>
        <end position="1270"/>
    </location>
</feature>
<dbReference type="InterPro" id="IPR000159">
    <property type="entry name" value="RA_dom"/>
</dbReference>
<evidence type="ECO:0000256" key="2">
    <source>
        <dbReference type="ARBA" id="ARBA00004496"/>
    </source>
</evidence>
<reference evidence="29" key="1">
    <citation type="submission" date="2025-08" db="UniProtKB">
        <authorList>
            <consortium name="Ensembl"/>
        </authorList>
    </citation>
    <scope>IDENTIFICATION</scope>
</reference>
<feature type="compositionally biased region" description="Low complexity" evidence="24">
    <location>
        <begin position="2191"/>
        <end position="2202"/>
    </location>
</feature>
<dbReference type="Gene3D" id="1.20.120.720">
    <property type="entry name" value="Myosin VI head, motor domain, U50 subdomain"/>
    <property type="match status" value="1"/>
</dbReference>
<dbReference type="SUPFAM" id="SSF48350">
    <property type="entry name" value="GTPase activation domain, GAP"/>
    <property type="match status" value="1"/>
</dbReference>
<feature type="domain" description="Myosin motor" evidence="28">
    <location>
        <begin position="163"/>
        <end position="983"/>
    </location>
</feature>
<dbReference type="InterPro" id="IPR000198">
    <property type="entry name" value="RhoGAP_dom"/>
</dbReference>
<dbReference type="GO" id="GO:0000146">
    <property type="term" value="F:microfilament motor activity"/>
    <property type="evidence" value="ECO:0007669"/>
    <property type="project" value="InterPro"/>
</dbReference>
<dbReference type="PANTHER" id="PTHR46184:SF3">
    <property type="entry name" value="UNCONVENTIONAL MYOSIN-IXA"/>
    <property type="match status" value="1"/>
</dbReference>
<feature type="region of interest" description="Disordered" evidence="24">
    <location>
        <begin position="1176"/>
        <end position="1628"/>
    </location>
</feature>
<keyword evidence="6" id="KW-0963">Cytoplasm</keyword>
<dbReference type="InterPro" id="IPR046349">
    <property type="entry name" value="C1-like_sf"/>
</dbReference>
<evidence type="ECO:0000256" key="16">
    <source>
        <dbReference type="ARBA" id="ARBA00023054"/>
    </source>
</evidence>
<feature type="compositionally biased region" description="Basic and acidic residues" evidence="24">
    <location>
        <begin position="1604"/>
        <end position="1614"/>
    </location>
</feature>
<keyword evidence="19 23" id="KW-0505">Motor protein</keyword>
<dbReference type="SMART" id="SM00015">
    <property type="entry name" value="IQ"/>
    <property type="match status" value="4"/>
</dbReference>
<evidence type="ECO:0000256" key="11">
    <source>
        <dbReference type="ARBA" id="ARBA00022771"/>
    </source>
</evidence>
<evidence type="ECO:0000256" key="21">
    <source>
        <dbReference type="ARBA" id="ARBA00034103"/>
    </source>
</evidence>
<dbReference type="InterPro" id="IPR036961">
    <property type="entry name" value="Kinesin_motor_dom_sf"/>
</dbReference>
<dbReference type="GO" id="GO:0051015">
    <property type="term" value="F:actin filament binding"/>
    <property type="evidence" value="ECO:0007669"/>
    <property type="project" value="TreeGrafter"/>
</dbReference>
<dbReference type="Pfam" id="PF00130">
    <property type="entry name" value="C1_1"/>
    <property type="match status" value="1"/>
</dbReference>
<feature type="compositionally biased region" description="Basic and acidic residues" evidence="24">
    <location>
        <begin position="1283"/>
        <end position="1304"/>
    </location>
</feature>
<keyword evidence="23" id="KW-0009">Actin-binding</keyword>
<evidence type="ECO:0000256" key="20">
    <source>
        <dbReference type="ARBA" id="ARBA00023273"/>
    </source>
</evidence>
<evidence type="ECO:0000256" key="7">
    <source>
        <dbReference type="ARBA" id="ARBA00022692"/>
    </source>
</evidence>
<feature type="domain" description="Rho-GAP" evidence="27">
    <location>
        <begin position="1840"/>
        <end position="2028"/>
    </location>
</feature>
<dbReference type="SUPFAM" id="SSF57889">
    <property type="entry name" value="Cysteine-rich domain"/>
    <property type="match status" value="1"/>
</dbReference>
<dbReference type="GO" id="GO:0045198">
    <property type="term" value="P:establishment of epithelial cell apical/basal polarity"/>
    <property type="evidence" value="ECO:0007669"/>
    <property type="project" value="TreeGrafter"/>
</dbReference>
<dbReference type="GO" id="GO:0005096">
    <property type="term" value="F:GTPase activator activity"/>
    <property type="evidence" value="ECO:0007669"/>
    <property type="project" value="UniProtKB-KW"/>
</dbReference>
<keyword evidence="5" id="KW-0343">GTPase activation</keyword>
<dbReference type="PANTHER" id="PTHR46184">
    <property type="entry name" value="UNCONVENTIONAL MYOSIN-IXB-LIKE PROTEIN"/>
    <property type="match status" value="1"/>
</dbReference>
<dbReference type="Pfam" id="PF00063">
    <property type="entry name" value="Myosin_head"/>
    <property type="match status" value="2"/>
</dbReference>
<evidence type="ECO:0000256" key="17">
    <source>
        <dbReference type="ARBA" id="ARBA00023123"/>
    </source>
</evidence>
<evidence type="ECO:0000256" key="9">
    <source>
        <dbReference type="ARBA" id="ARBA00022737"/>
    </source>
</evidence>
<evidence type="ECO:0000259" key="27">
    <source>
        <dbReference type="PROSITE" id="PS50238"/>
    </source>
</evidence>
<dbReference type="Gene3D" id="3.40.850.10">
    <property type="entry name" value="Kinesin motor domain"/>
    <property type="match status" value="2"/>
</dbReference>
<reference evidence="29" key="2">
    <citation type="submission" date="2025-09" db="UniProtKB">
        <authorList>
            <consortium name="Ensembl"/>
        </authorList>
    </citation>
    <scope>IDENTIFICATION</scope>
</reference>
<dbReference type="Gene3D" id="1.20.5.4820">
    <property type="match status" value="1"/>
</dbReference>
<feature type="compositionally biased region" description="Basic and acidic residues" evidence="24">
    <location>
        <begin position="1226"/>
        <end position="1238"/>
    </location>
</feature>
<dbReference type="SUPFAM" id="SSF54236">
    <property type="entry name" value="Ubiquitin-like"/>
    <property type="match status" value="1"/>
</dbReference>
<evidence type="ECO:0000256" key="10">
    <source>
        <dbReference type="ARBA" id="ARBA00022741"/>
    </source>
</evidence>
<dbReference type="SMART" id="SM00109">
    <property type="entry name" value="C1"/>
    <property type="match status" value="1"/>
</dbReference>
<dbReference type="Gene3D" id="3.30.60.20">
    <property type="match status" value="1"/>
</dbReference>
<feature type="compositionally biased region" description="Pro residues" evidence="24">
    <location>
        <begin position="1572"/>
        <end position="1593"/>
    </location>
</feature>
<evidence type="ECO:0000313" key="29">
    <source>
        <dbReference type="Ensembl" id="ENSGMOP00000068760.1"/>
    </source>
</evidence>
<keyword evidence="7" id="KW-0812">Transmembrane</keyword>
<keyword evidence="30" id="KW-1185">Reference proteome</keyword>
<dbReference type="SMART" id="SM00242">
    <property type="entry name" value="MYSc"/>
    <property type="match status" value="1"/>
</dbReference>
<evidence type="ECO:0000256" key="14">
    <source>
        <dbReference type="ARBA" id="ARBA00022989"/>
    </source>
</evidence>
<feature type="region of interest" description="Disordered" evidence="24">
    <location>
        <begin position="2136"/>
        <end position="2276"/>
    </location>
</feature>
<evidence type="ECO:0000256" key="1">
    <source>
        <dbReference type="ARBA" id="ARBA00004167"/>
    </source>
</evidence>
<dbReference type="Gene3D" id="1.20.5.190">
    <property type="match status" value="1"/>
</dbReference>
<keyword evidence="10 23" id="KW-0547">Nucleotide-binding</keyword>
<dbReference type="GO" id="GO:0035556">
    <property type="term" value="P:intracellular signal transduction"/>
    <property type="evidence" value="ECO:0007669"/>
    <property type="project" value="InterPro"/>
</dbReference>
<dbReference type="GO" id="GO:0005737">
    <property type="term" value="C:cytoplasm"/>
    <property type="evidence" value="ECO:0007669"/>
    <property type="project" value="UniProtKB-SubCell"/>
</dbReference>
<dbReference type="SMART" id="SM00314">
    <property type="entry name" value="RA"/>
    <property type="match status" value="1"/>
</dbReference>
<evidence type="ECO:0000256" key="15">
    <source>
        <dbReference type="ARBA" id="ARBA00023018"/>
    </source>
</evidence>
<dbReference type="InterPro" id="IPR046990">
    <property type="entry name" value="RhoGAP_myosin_IX"/>
</dbReference>
<dbReference type="InterPro" id="IPR029071">
    <property type="entry name" value="Ubiquitin-like_domsf"/>
</dbReference>
<keyword evidence="14" id="KW-1133">Transmembrane helix</keyword>
<dbReference type="PROSITE" id="PS50096">
    <property type="entry name" value="IQ"/>
    <property type="match status" value="2"/>
</dbReference>
<dbReference type="PROSITE" id="PS50238">
    <property type="entry name" value="RHOGAP"/>
    <property type="match status" value="1"/>
</dbReference>
<comment type="function">
    <text evidence="22">Myosins are actin-based motor molecules with ATPase activity. Unconventional myosins serve in intracellular movements. Regulates Rho by stimulating it's GTPase activity in neurons. Required for the regulation of neurite branching and motor neuron axon guidance.</text>
</comment>
<dbReference type="GO" id="GO:0016459">
    <property type="term" value="C:myosin complex"/>
    <property type="evidence" value="ECO:0007669"/>
    <property type="project" value="UniProtKB-KW"/>
</dbReference>
<evidence type="ECO:0000259" key="28">
    <source>
        <dbReference type="PROSITE" id="PS51456"/>
    </source>
</evidence>
<dbReference type="InterPro" id="IPR001609">
    <property type="entry name" value="Myosin_head_motor_dom-like"/>
</dbReference>
<evidence type="ECO:0000313" key="30">
    <source>
        <dbReference type="Proteomes" id="UP000694546"/>
    </source>
</evidence>
<dbReference type="InterPro" id="IPR046987">
    <property type="entry name" value="Myo9"/>
</dbReference>
<evidence type="ECO:0000256" key="6">
    <source>
        <dbReference type="ARBA" id="ARBA00022490"/>
    </source>
</evidence>
<dbReference type="SUPFAM" id="SSF52540">
    <property type="entry name" value="P-loop containing nucleoside triphosphate hydrolases"/>
    <property type="match status" value="1"/>
</dbReference>
<dbReference type="CDD" id="cd20883">
    <property type="entry name" value="C1_Myosin-IXa"/>
    <property type="match status" value="1"/>
</dbReference>
<dbReference type="Gene3D" id="1.10.10.820">
    <property type="match status" value="1"/>
</dbReference>
<feature type="compositionally biased region" description="Basic and acidic residues" evidence="24">
    <location>
        <begin position="2256"/>
        <end position="2269"/>
    </location>
</feature>
<dbReference type="PROSITE" id="PS00479">
    <property type="entry name" value="ZF_DAG_PE_1"/>
    <property type="match status" value="1"/>
</dbReference>
<dbReference type="GO" id="GO:0045202">
    <property type="term" value="C:synapse"/>
    <property type="evidence" value="ECO:0007669"/>
    <property type="project" value="UniProtKB-SubCell"/>
</dbReference>
<gene>
    <name evidence="29" type="primary">myo9ab</name>
</gene>
<dbReference type="Pfam" id="PF00612">
    <property type="entry name" value="IQ"/>
    <property type="match status" value="1"/>
</dbReference>
<feature type="compositionally biased region" description="Basic and acidic residues" evidence="24">
    <location>
        <begin position="1511"/>
        <end position="1529"/>
    </location>
</feature>
<dbReference type="InterPro" id="IPR027417">
    <property type="entry name" value="P-loop_NTPase"/>
</dbReference>
<dbReference type="SMART" id="SM00324">
    <property type="entry name" value="RhoGAP"/>
    <property type="match status" value="1"/>
</dbReference>
<keyword evidence="9" id="KW-0677">Repeat</keyword>
<feature type="region of interest" description="Actin-binding" evidence="23">
    <location>
        <begin position="865"/>
        <end position="887"/>
    </location>
</feature>
<dbReference type="Proteomes" id="UP000694546">
    <property type="component" value="Chromosome 9"/>
</dbReference>
<feature type="binding site" evidence="23">
    <location>
        <begin position="256"/>
        <end position="263"/>
    </location>
    <ligand>
        <name>ATP</name>
        <dbReference type="ChEBI" id="CHEBI:30616"/>
    </ligand>
</feature>
<comment type="subcellular location">
    <subcellularLocation>
        <location evidence="3">Cell projection</location>
        <location evidence="3">Growth cone</location>
    </subcellularLocation>
    <subcellularLocation>
        <location evidence="2">Cytoplasm</location>
    </subcellularLocation>
    <subcellularLocation>
        <location evidence="1">Membrane</location>
        <topology evidence="1">Single-pass membrane protein</topology>
    </subcellularLocation>
    <subcellularLocation>
        <location evidence="21">Synapse</location>
    </subcellularLocation>
</comment>
<dbReference type="CDD" id="cd04377">
    <property type="entry name" value="RhoGAP_myosin_IX"/>
    <property type="match status" value="1"/>
</dbReference>
<dbReference type="PRINTS" id="PR00193">
    <property type="entry name" value="MYOSINHEAVY"/>
</dbReference>
<dbReference type="GeneTree" id="ENSGT00940000154905"/>
<keyword evidence="18" id="KW-0472">Membrane</keyword>
<keyword evidence="16" id="KW-0175">Coiled coil</keyword>
<evidence type="ECO:0000256" key="5">
    <source>
        <dbReference type="ARBA" id="ARBA00022468"/>
    </source>
</evidence>
<proteinExistence type="inferred from homology"/>
<dbReference type="PROSITE" id="PS50200">
    <property type="entry name" value="RA"/>
    <property type="match status" value="1"/>
</dbReference>
<keyword evidence="11" id="KW-0863">Zinc-finger</keyword>
<name>A0A8C5D7R8_GADMO</name>
<evidence type="ECO:0000256" key="3">
    <source>
        <dbReference type="ARBA" id="ARBA00004624"/>
    </source>
</evidence>
<dbReference type="InterPro" id="IPR036023">
    <property type="entry name" value="MYSc_Myo9"/>
</dbReference>
<keyword evidence="13 23" id="KW-0067">ATP-binding</keyword>
<feature type="region of interest" description="Disordered" evidence="24">
    <location>
        <begin position="2088"/>
        <end position="2107"/>
    </location>
</feature>
<evidence type="ECO:0000256" key="12">
    <source>
        <dbReference type="ARBA" id="ARBA00022833"/>
    </source>
</evidence>
<evidence type="ECO:0000256" key="8">
    <source>
        <dbReference type="ARBA" id="ARBA00022723"/>
    </source>
</evidence>
<dbReference type="GO" id="GO:0008270">
    <property type="term" value="F:zinc ion binding"/>
    <property type="evidence" value="ECO:0007669"/>
    <property type="project" value="UniProtKB-KW"/>
</dbReference>
<evidence type="ECO:0000256" key="18">
    <source>
        <dbReference type="ARBA" id="ARBA00023136"/>
    </source>
</evidence>
<evidence type="ECO:0000256" key="4">
    <source>
        <dbReference type="ARBA" id="ARBA00008314"/>
    </source>
</evidence>
<dbReference type="Gene3D" id="1.10.555.10">
    <property type="entry name" value="Rho GTPase activation protein"/>
    <property type="match status" value="1"/>
</dbReference>
<dbReference type="InterPro" id="IPR000048">
    <property type="entry name" value="IQ_motif_EF-hand-BS"/>
</dbReference>
<evidence type="ECO:0000256" key="22">
    <source>
        <dbReference type="ARBA" id="ARBA00045589"/>
    </source>
</evidence>
<protein>
    <submittedName>
        <fullName evidence="29">Uncharacterized protein</fullName>
    </submittedName>
</protein>
<dbReference type="Ensembl" id="ENSGMOT00000027347.1">
    <property type="protein sequence ID" value="ENSGMOP00000068760.1"/>
    <property type="gene ID" value="ENSGMOG00000019567.2"/>
</dbReference>
<dbReference type="GO" id="GO:0005884">
    <property type="term" value="C:actin filament"/>
    <property type="evidence" value="ECO:0007669"/>
    <property type="project" value="TreeGrafter"/>
</dbReference>
<dbReference type="Pfam" id="PF00788">
    <property type="entry name" value="RA"/>
    <property type="match status" value="1"/>
</dbReference>
<dbReference type="Pfam" id="PF00620">
    <property type="entry name" value="RhoGAP"/>
    <property type="match status" value="1"/>
</dbReference>
<dbReference type="CDD" id="cd01385">
    <property type="entry name" value="MYSc_Myo9"/>
    <property type="match status" value="1"/>
</dbReference>
<dbReference type="GO" id="GO:0005524">
    <property type="term" value="F:ATP binding"/>
    <property type="evidence" value="ECO:0007669"/>
    <property type="project" value="UniProtKB-UniRule"/>
</dbReference>
<dbReference type="PROSITE" id="PS50081">
    <property type="entry name" value="ZF_DAG_PE_2"/>
    <property type="match status" value="1"/>
</dbReference>
<evidence type="ECO:0000256" key="19">
    <source>
        <dbReference type="ARBA" id="ARBA00023175"/>
    </source>
</evidence>
<keyword evidence="15" id="KW-0770">Synapse</keyword>
<evidence type="ECO:0000256" key="13">
    <source>
        <dbReference type="ARBA" id="ARBA00022840"/>
    </source>
</evidence>
<sequence>MSLQDGCGGANLAAAGGSMRRRLEDQELTLRVYPGPLAEGTIYCPVGARKSTSAADVIAGVIERLRLERTQCYVLAEVKEFGGEEWILNPGDCPVQRMMLWPRNALENRGGLGSGEDYRFLLREKNLDGSIHYGGSLQMWLRVTEERRHMVERGFLPQPAGSQHPADLCALPELTERALLESLRARFRQEKIYTYVGSILIVVNPFQFLPIYNPKYVKMYDNHTLGKLEPHIYAVADVAYHAMLQRRKDQCIVISGESGSGKTQSTNFLIHHLTALSQKGFASGVEQTILGAGPVLEAFGNAKTAHNNNSSRFGKFIQVNYQESGTVRGAYVEKYLLEKSRLVYQEHNERNYHVFYYLLAGASEEERKTFHLLQPEEYHYLNQSLPLLYVCVCVCVCVCVRVELQLAMEMVGFLPATRKQIFSLLSAILLLGNIRYKKKTYRDDSIDICNPEVLPIVSELLEVKEEVLLEALTTRKTVTVGDRLIVPYKLAEAGTVRDSMAKSLYSALFDWIVFRTNHALLNNRDLEDNAKILSIGVLDIFGFEDYENNSFEQFCINFANERLQHYFNQHIFKLEQEEYRAEGISWHNIDYIDNSGCINLISKKPTALLHLLDEECNFPQATNQTLLDKFRRQHDANRYIEFPAVMEPAFIIHHYAGKVKYGVKDFREKNTDHLRPDIVALLKSSKKAFICGLMGIDPVATFRWAVLRAYFRALVAFREAGSRHTHSKTGSEAAVPSAALKTVDSFSFLHHPVHQRSLEILQRCKEEKYSKSRRRPSRLSLYAGGCNGRGSRSLRLASTGSPTLEEDGIFLNSDKSKLLERHLLDVKSLRYLSSVTLHDRITKSLLHLHKKKKPPSISAQFQASLNKLMETLGQSEPYFVKCIRSNAEKLPLRFNDSLVLRQLRYTGMLETVRIRQSGYSIKFTFQHFVSHFLILLPRGTSPTKAGIRDFFRKIHLAPAGYQVGNTMVFLREAERQHLQSLLHQEVLRRIAALQRRFRAVLERKHFVRMRQASSMIQRWWRTHLRSRAESAVEPAAAEAAALRLQAVWRGFRERRAYQECREAAVVLQRSWRSCLGRRTLAAVVIQGSWKACRERRRYRRIQDVVAELQAAGRGYLAAGGPAPGPQDVEEGADKEQARERSCSMSDTSLKCRSKRESRRMRELEQAQFSLELLKGRATGAGGPLPEEPVRGSGLSEERERGPQSPRGSPASPESREPPPAEDMETEGSRSSDGHRENSHLGGSRSETEPLGTARRDSNYNERPEFEKEQAQRATFYISADQSPVHEPKCESPSKGVKERRESSCRRPVVVVISMQKESPVDETELQAAQALERTSDVGESVSGSRPTTIAGLELGTTPRPTESPAMKHVPPTESGPPKAAPSSPHEETPGSPAICSSEVDIQLVLEPRPSMLPVLPSQKDRKGGRPAQACPSVHVLETKPPKAQKKSSAQTVIISRPGPKKKARMSRTRSDFLTRCNSEGATQSDDEDDEYYVPAVSRTLPPSLSPPHPHPHADCLSDSEMVKQDSSHKDQKKIHKTMSSGDLGKVEVLRKTSSQDGRENAFAISHETTVSPPLPHLPPPNSPAVDGPSPPRSPDAGASPGGPRDAKENKEPSPKSRRRRSVKISSAGLEPAHWQNDALLILSTAHDYRSMNDFLMKKIGELESEDGKKDTMVDVVFKKALKEFRINIFNSYSTALAMEDGRSIRYKDLHALFEQILEKSMKQEQRDWSESPVKVWVNTFKVFLDEFMTEYKPMEGTIVLRSKRLCCLLQVEEHNGHIFKATQYSIPTYCEYCSSLIWMMDRACVCKLCRYACHRKCCTKMTTKCSKKYDPELSSRQFGVELSRLSREEHTVPHLVEKLINYIEMHGLYTEGIYRKSGSTNKVKELRQGLDTDVSSMNLDDYNIHVIASVLKQWLRDLPSPLMTFELYEEFLRAMGQPERRDVIHGVYSIIDQLSRTHLSTLERLIFHLVRIALQEDTNRMSANALAIVFAPCVLRCPDTIDPLQSVQDISKTTACVELIINEQMRKYTARLKDISSLEFAESKAKSRLMHIKSSLVRSKPCKCHLCLIESAVCLANRLWDDYTCKEEGGGEEVEEGPGLSEQQQTALQHEERILTAQIESLQKEKEELTFEMLALEPRTSDDETPESEASIGTAESSENIAMETEGATSGPHGGKAEAKSRRTQRRQPDSSPSSSSSSSSPATTPFPHRFRSSSSGPLLTSCPLGAPEPDLGAAGAAMGQRGSKIRHRLRLSRSSPRDPTEAQRRETGDFGSAPHQLVLYGSNEFMV</sequence>
<dbReference type="GO" id="GO:0016020">
    <property type="term" value="C:membrane"/>
    <property type="evidence" value="ECO:0007669"/>
    <property type="project" value="UniProtKB-SubCell"/>
</dbReference>
<feature type="domain" description="Ras-associating" evidence="26">
    <location>
        <begin position="26"/>
        <end position="127"/>
    </location>
</feature>
<feature type="compositionally biased region" description="Basic and acidic residues" evidence="24">
    <location>
        <begin position="1131"/>
        <end position="1141"/>
    </location>
</feature>
<feature type="domain" description="Phorbol-ester/DAG-type" evidence="25">
    <location>
        <begin position="1776"/>
        <end position="1825"/>
    </location>
</feature>
<dbReference type="Gene3D" id="3.10.20.90">
    <property type="entry name" value="Phosphatidylinositol 3-kinase Catalytic Subunit, Chain A, domain 1"/>
    <property type="match status" value="1"/>
</dbReference>
<evidence type="ECO:0000256" key="23">
    <source>
        <dbReference type="PROSITE-ProRule" id="PRU00782"/>
    </source>
</evidence>
<keyword evidence="17 23" id="KW-0518">Myosin</keyword>
<keyword evidence="20" id="KW-0966">Cell projection</keyword>
<feature type="region of interest" description="Disordered" evidence="24">
    <location>
        <begin position="1116"/>
        <end position="1160"/>
    </location>
</feature>
<evidence type="ECO:0000256" key="24">
    <source>
        <dbReference type="SAM" id="MobiDB-lite"/>
    </source>
</evidence>
<organism evidence="29 30">
    <name type="scientific">Gadus morhua</name>
    <name type="common">Atlantic cod</name>
    <dbReference type="NCBI Taxonomy" id="8049"/>
    <lineage>
        <taxon>Eukaryota</taxon>
        <taxon>Metazoa</taxon>
        <taxon>Chordata</taxon>
        <taxon>Craniata</taxon>
        <taxon>Vertebrata</taxon>
        <taxon>Euteleostomi</taxon>
        <taxon>Actinopterygii</taxon>
        <taxon>Neopterygii</taxon>
        <taxon>Teleostei</taxon>
        <taxon>Neoteleostei</taxon>
        <taxon>Acanthomorphata</taxon>
        <taxon>Zeiogadaria</taxon>
        <taxon>Gadariae</taxon>
        <taxon>Gadiformes</taxon>
        <taxon>Gadoidei</taxon>
        <taxon>Gadidae</taxon>
        <taxon>Gadus</taxon>
    </lineage>
</organism>
<keyword evidence="12" id="KW-0862">Zinc</keyword>
<evidence type="ECO:0000259" key="25">
    <source>
        <dbReference type="PROSITE" id="PS50081"/>
    </source>
</evidence>
<comment type="similarity">
    <text evidence="4 23">Belongs to the TRAFAC class myosin-kinesin ATPase superfamily. Myosin family.</text>
</comment>
<dbReference type="Gene3D" id="1.20.58.530">
    <property type="match status" value="2"/>
</dbReference>